<dbReference type="Proteomes" id="UP000383122">
    <property type="component" value="Unassembled WGS sequence"/>
</dbReference>
<dbReference type="GO" id="GO:0044780">
    <property type="term" value="P:bacterial-type flagellum assembly"/>
    <property type="evidence" value="ECO:0007669"/>
    <property type="project" value="InterPro"/>
</dbReference>
<dbReference type="PRINTS" id="PR01007">
    <property type="entry name" value="FLGHOOKFLIK"/>
</dbReference>
<organism evidence="6 7">
    <name type="scientific">Pandoraea anapnoica</name>
    <dbReference type="NCBI Taxonomy" id="2508301"/>
    <lineage>
        <taxon>Bacteria</taxon>
        <taxon>Pseudomonadati</taxon>
        <taxon>Pseudomonadota</taxon>
        <taxon>Betaproteobacteria</taxon>
        <taxon>Burkholderiales</taxon>
        <taxon>Burkholderiaceae</taxon>
        <taxon>Pandoraea</taxon>
    </lineage>
</organism>
<sequence length="483" mass="47229">MSILSFLTDAAGAARQAVNRAGSSNSDDAGVLPFSTVLSQQTRQTVQPSASNANNNAAQAGQTKQTNASSSDSSNSAKSTDNTSSGQTGQTAQSGQTGQTNASNKPSKSSNADDGKDDEDDTQTATAAPGDPAAALAVALAAMNNAPLQTAAPVPATPTGDAVATATDGKQGTGAAITAAVAGAMQAAGAAQLTGQPPAGTDADAKPVTTAANTGTPVKGTVTPAASTTSPTGGISLDTLAKNATTAHSATTAQPAATDAKAATPVAGTDAQAQQRVADALAQAQGNRDAASQTATAATQAAVQAAQSATPAVDAQPQLQAQANLPAALALNARVGTQDWNNQLSQQVVWLSSAHAQTAQLSLNPPDLGPLHVVLNVANDSAQAMFVSQHAAVRDAVQAALPQLRDSLANNGIALGNATVSSDSSQQQAFAQQGANGNGGGNGSGNGNGRGTPGFGQTADDAPIATTVNVPVRASNGFVDTFA</sequence>
<keyword evidence="3" id="KW-1005">Bacterial flagellum biogenesis</keyword>
<feature type="region of interest" description="Disordered" evidence="4">
    <location>
        <begin position="18"/>
        <end position="128"/>
    </location>
</feature>
<evidence type="ECO:0000256" key="1">
    <source>
        <dbReference type="ARBA" id="ARBA00003944"/>
    </source>
</evidence>
<dbReference type="InterPro" id="IPR021136">
    <property type="entry name" value="Flagellar_hook_control-like_C"/>
</dbReference>
<feature type="compositionally biased region" description="Low complexity" evidence="4">
    <location>
        <begin position="223"/>
        <end position="234"/>
    </location>
</feature>
<evidence type="ECO:0000313" key="7">
    <source>
        <dbReference type="Proteomes" id="UP000383122"/>
    </source>
</evidence>
<dbReference type="OrthoDB" id="8596319at2"/>
<dbReference type="PANTHER" id="PTHR37533:SF2">
    <property type="entry name" value="FLAGELLAR HOOK-LENGTH CONTROL PROTEIN"/>
    <property type="match status" value="1"/>
</dbReference>
<feature type="compositionally biased region" description="Gly residues" evidence="4">
    <location>
        <begin position="436"/>
        <end position="454"/>
    </location>
</feature>
<comment type="function">
    <text evidence="1">Controls the length of the flagellar hook.</text>
</comment>
<dbReference type="PANTHER" id="PTHR37533">
    <property type="entry name" value="FLAGELLAR HOOK-LENGTH CONTROL PROTEIN"/>
    <property type="match status" value="1"/>
</dbReference>
<feature type="compositionally biased region" description="Low complexity" evidence="4">
    <location>
        <begin position="49"/>
        <end position="58"/>
    </location>
</feature>
<feature type="region of interest" description="Disordered" evidence="4">
    <location>
        <begin position="193"/>
        <end position="234"/>
    </location>
</feature>
<keyword evidence="6" id="KW-0966">Cell projection</keyword>
<keyword evidence="6" id="KW-0969">Cilium</keyword>
<dbReference type="InterPro" id="IPR052563">
    <property type="entry name" value="FliK"/>
</dbReference>
<dbReference type="Pfam" id="PF02120">
    <property type="entry name" value="Flg_hook"/>
    <property type="match status" value="1"/>
</dbReference>
<dbReference type="InterPro" id="IPR001635">
    <property type="entry name" value="Flag_hook_Flik"/>
</dbReference>
<dbReference type="EMBL" id="CABPSP010000005">
    <property type="protein sequence ID" value="VVE66140.1"/>
    <property type="molecule type" value="Genomic_DNA"/>
</dbReference>
<evidence type="ECO:0000259" key="5">
    <source>
        <dbReference type="Pfam" id="PF02120"/>
    </source>
</evidence>
<accession>A0A5E5A1V1</accession>
<dbReference type="Gene3D" id="3.30.750.140">
    <property type="match status" value="1"/>
</dbReference>
<evidence type="ECO:0000256" key="2">
    <source>
        <dbReference type="ARBA" id="ARBA00009149"/>
    </source>
</evidence>
<keyword evidence="6" id="KW-0282">Flagellum</keyword>
<evidence type="ECO:0000256" key="3">
    <source>
        <dbReference type="ARBA" id="ARBA00022795"/>
    </source>
</evidence>
<protein>
    <submittedName>
        <fullName evidence="6">Flagellar hook-length control protein</fullName>
    </submittedName>
</protein>
<comment type="similarity">
    <text evidence="2">Belongs to the FliK family.</text>
</comment>
<name>A0A5E5A1V1_9BURK</name>
<dbReference type="RefSeq" id="WP_150738187.1">
    <property type="nucleotide sequence ID" value="NZ_CABPSP010000005.1"/>
</dbReference>
<dbReference type="InterPro" id="IPR038610">
    <property type="entry name" value="FliK-like_C_sf"/>
</dbReference>
<feature type="compositionally biased region" description="Polar residues" evidence="4">
    <location>
        <begin position="36"/>
        <end position="48"/>
    </location>
</feature>
<gene>
    <name evidence="6" type="primary">fliK</name>
    <name evidence="6" type="ORF">PAN31117_02169</name>
</gene>
<feature type="domain" description="Flagellar hook-length control protein-like C-terminal" evidence="5">
    <location>
        <begin position="346"/>
        <end position="428"/>
    </location>
</feature>
<reference evidence="6 7" key="1">
    <citation type="submission" date="2019-08" db="EMBL/GenBank/DDBJ databases">
        <authorList>
            <person name="Peeters C."/>
        </authorList>
    </citation>
    <scope>NUCLEOTIDE SEQUENCE [LARGE SCALE GENOMIC DNA]</scope>
    <source>
        <strain evidence="6 7">LMG 31117</strain>
    </source>
</reference>
<feature type="region of interest" description="Disordered" evidence="4">
    <location>
        <begin position="419"/>
        <end position="461"/>
    </location>
</feature>
<feature type="region of interest" description="Disordered" evidence="4">
    <location>
        <begin position="246"/>
        <end position="271"/>
    </location>
</feature>
<dbReference type="CDD" id="cd17470">
    <property type="entry name" value="T3SS_Flik_C"/>
    <property type="match status" value="1"/>
</dbReference>
<feature type="compositionally biased region" description="Low complexity" evidence="4">
    <location>
        <begin position="250"/>
        <end position="267"/>
    </location>
</feature>
<feature type="compositionally biased region" description="Low complexity" evidence="4">
    <location>
        <begin position="66"/>
        <end position="112"/>
    </location>
</feature>
<feature type="compositionally biased region" description="Low complexity" evidence="4">
    <location>
        <begin position="421"/>
        <end position="435"/>
    </location>
</feature>
<keyword evidence="7" id="KW-1185">Reference proteome</keyword>
<evidence type="ECO:0000313" key="6">
    <source>
        <dbReference type="EMBL" id="VVE66140.1"/>
    </source>
</evidence>
<evidence type="ECO:0000256" key="4">
    <source>
        <dbReference type="SAM" id="MobiDB-lite"/>
    </source>
</evidence>
<dbReference type="AlphaFoldDB" id="A0A5E5A1V1"/>
<dbReference type="GO" id="GO:0009424">
    <property type="term" value="C:bacterial-type flagellum hook"/>
    <property type="evidence" value="ECO:0007669"/>
    <property type="project" value="InterPro"/>
</dbReference>
<proteinExistence type="inferred from homology"/>